<dbReference type="PANTHER" id="PTHR13215">
    <property type="entry name" value="RNA POLYMERASE II TRANSCRIPTIONAL COACTIVATOR"/>
    <property type="match status" value="1"/>
</dbReference>
<dbReference type="STRING" id="29655.A0A0K9PZ26"/>
<feature type="region of interest" description="Disordered" evidence="7">
    <location>
        <begin position="100"/>
        <end position="183"/>
    </location>
</feature>
<dbReference type="GO" id="GO:0060261">
    <property type="term" value="P:positive regulation of transcription initiation by RNA polymerase II"/>
    <property type="evidence" value="ECO:0007669"/>
    <property type="project" value="InterPro"/>
</dbReference>
<dbReference type="InterPro" id="IPR009044">
    <property type="entry name" value="ssDNA-bd_transcriptional_reg"/>
</dbReference>
<dbReference type="InterPro" id="IPR003173">
    <property type="entry name" value="PC4_C"/>
</dbReference>
<keyword evidence="10" id="KW-1185">Reference proteome</keyword>
<dbReference type="Pfam" id="PF02229">
    <property type="entry name" value="PC4"/>
    <property type="match status" value="1"/>
</dbReference>
<keyword evidence="5" id="KW-0804">Transcription</keyword>
<dbReference type="GO" id="GO:0005667">
    <property type="term" value="C:transcription regulator complex"/>
    <property type="evidence" value="ECO:0000318"/>
    <property type="project" value="GO_Central"/>
</dbReference>
<proteinExistence type="inferred from homology"/>
<dbReference type="InterPro" id="IPR045125">
    <property type="entry name" value="Sub1/Tcp4-like"/>
</dbReference>
<keyword evidence="3" id="KW-0805">Transcription regulation</keyword>
<dbReference type="AlphaFoldDB" id="A0A0K9PZ26"/>
<dbReference type="Pfam" id="PF08766">
    <property type="entry name" value="DEK_C"/>
    <property type="match status" value="1"/>
</dbReference>
<dbReference type="GO" id="GO:0005634">
    <property type="term" value="C:nucleus"/>
    <property type="evidence" value="ECO:0000318"/>
    <property type="project" value="GO_Central"/>
</dbReference>
<dbReference type="GO" id="GO:0003713">
    <property type="term" value="F:transcription coactivator activity"/>
    <property type="evidence" value="ECO:0000318"/>
    <property type="project" value="GO_Central"/>
</dbReference>
<dbReference type="Gene3D" id="2.30.31.10">
    <property type="entry name" value="Transcriptional Coactivator Pc4, Chain A"/>
    <property type="match status" value="1"/>
</dbReference>
<dbReference type="SUPFAM" id="SSF109715">
    <property type="entry name" value="DEK C-terminal domain"/>
    <property type="match status" value="1"/>
</dbReference>
<comment type="similarity">
    <text evidence="2">Belongs to the transcriptional coactivator PC4 family.</text>
</comment>
<evidence type="ECO:0000313" key="10">
    <source>
        <dbReference type="Proteomes" id="UP000036987"/>
    </source>
</evidence>
<dbReference type="OMA" id="PETQHEV"/>
<dbReference type="SUPFAM" id="SSF54447">
    <property type="entry name" value="ssDNA-binding transcriptional regulator domain"/>
    <property type="match status" value="1"/>
</dbReference>
<comment type="subcellular location">
    <subcellularLocation>
        <location evidence="1">Nucleus</location>
    </subcellularLocation>
</comment>
<evidence type="ECO:0000256" key="3">
    <source>
        <dbReference type="ARBA" id="ARBA00023015"/>
    </source>
</evidence>
<evidence type="ECO:0000256" key="5">
    <source>
        <dbReference type="ARBA" id="ARBA00023163"/>
    </source>
</evidence>
<gene>
    <name evidence="9" type="ORF">ZOSMA_148G00230</name>
</gene>
<evidence type="ECO:0000256" key="1">
    <source>
        <dbReference type="ARBA" id="ARBA00004123"/>
    </source>
</evidence>
<evidence type="ECO:0000256" key="2">
    <source>
        <dbReference type="ARBA" id="ARBA00009001"/>
    </source>
</evidence>
<accession>A0A0K9PZ26</accession>
<evidence type="ECO:0000256" key="6">
    <source>
        <dbReference type="ARBA" id="ARBA00023242"/>
    </source>
</evidence>
<evidence type="ECO:0000256" key="4">
    <source>
        <dbReference type="ARBA" id="ARBA00023125"/>
    </source>
</evidence>
<evidence type="ECO:0000256" key="7">
    <source>
        <dbReference type="SAM" id="MobiDB-lite"/>
    </source>
</evidence>
<feature type="domain" description="DEK-C" evidence="8">
    <location>
        <begin position="26"/>
        <end position="83"/>
    </location>
</feature>
<name>A0A0K9PZ26_ZOSMR</name>
<keyword evidence="4" id="KW-0238">DNA-binding</keyword>
<organism evidence="9 10">
    <name type="scientific">Zostera marina</name>
    <name type="common">Eelgrass</name>
    <dbReference type="NCBI Taxonomy" id="29655"/>
    <lineage>
        <taxon>Eukaryota</taxon>
        <taxon>Viridiplantae</taxon>
        <taxon>Streptophyta</taxon>
        <taxon>Embryophyta</taxon>
        <taxon>Tracheophyta</taxon>
        <taxon>Spermatophyta</taxon>
        <taxon>Magnoliopsida</taxon>
        <taxon>Liliopsida</taxon>
        <taxon>Zosteraceae</taxon>
        <taxon>Zostera</taxon>
    </lineage>
</organism>
<dbReference type="Proteomes" id="UP000036987">
    <property type="component" value="Unassembled WGS sequence"/>
</dbReference>
<dbReference type="OrthoDB" id="2505440at2759"/>
<dbReference type="PROSITE" id="PS51998">
    <property type="entry name" value="DEK_C"/>
    <property type="match status" value="1"/>
</dbReference>
<dbReference type="GO" id="GO:0003677">
    <property type="term" value="F:DNA binding"/>
    <property type="evidence" value="ECO:0007669"/>
    <property type="project" value="UniProtKB-KW"/>
</dbReference>
<sequence>MNDSEFRATGSGGMKAAADDEEAMDKETQIRVRDAVLTMLQNADLDTTTEFKIRNTVSDFLGINLHLPNRKAFVKKIIEIFIVSTAEVSGIQETENLMTSERKTDVEETENLMTSERKTDVEETENLMMTSERKTDVEETENLMTSERKSDVEEETENPISGDQSSKMKETKKKGSMGSDNDESVICHLSKNRRVSIQEFKGMKLVSIREFYEKNGIQLPSHKGISLTCEQWAILRKSTSKIEAAVAKLK</sequence>
<comment type="caution">
    <text evidence="9">The sequence shown here is derived from an EMBL/GenBank/DDBJ whole genome shotgun (WGS) entry which is preliminary data.</text>
</comment>
<evidence type="ECO:0000313" key="9">
    <source>
        <dbReference type="EMBL" id="KMZ73475.1"/>
    </source>
</evidence>
<dbReference type="InterPro" id="IPR014876">
    <property type="entry name" value="DEK_C"/>
</dbReference>
<protein>
    <recommendedName>
        <fullName evidence="8">DEK-C domain-containing protein</fullName>
    </recommendedName>
</protein>
<dbReference type="EMBL" id="LFYR01000580">
    <property type="protein sequence ID" value="KMZ73475.1"/>
    <property type="molecule type" value="Genomic_DNA"/>
</dbReference>
<keyword evidence="6" id="KW-0539">Nucleus</keyword>
<feature type="region of interest" description="Disordered" evidence="7">
    <location>
        <begin position="1"/>
        <end position="27"/>
    </location>
</feature>
<evidence type="ECO:0000259" key="8">
    <source>
        <dbReference type="PROSITE" id="PS51998"/>
    </source>
</evidence>
<reference evidence="10" key="1">
    <citation type="journal article" date="2016" name="Nature">
        <title>The genome of the seagrass Zostera marina reveals angiosperm adaptation to the sea.</title>
        <authorList>
            <person name="Olsen J.L."/>
            <person name="Rouze P."/>
            <person name="Verhelst B."/>
            <person name="Lin Y.-C."/>
            <person name="Bayer T."/>
            <person name="Collen J."/>
            <person name="Dattolo E."/>
            <person name="De Paoli E."/>
            <person name="Dittami S."/>
            <person name="Maumus F."/>
            <person name="Michel G."/>
            <person name="Kersting A."/>
            <person name="Lauritano C."/>
            <person name="Lohaus R."/>
            <person name="Toepel M."/>
            <person name="Tonon T."/>
            <person name="Vanneste K."/>
            <person name="Amirebrahimi M."/>
            <person name="Brakel J."/>
            <person name="Bostroem C."/>
            <person name="Chovatia M."/>
            <person name="Grimwood J."/>
            <person name="Jenkins J.W."/>
            <person name="Jueterbock A."/>
            <person name="Mraz A."/>
            <person name="Stam W.T."/>
            <person name="Tice H."/>
            <person name="Bornberg-Bauer E."/>
            <person name="Green P.J."/>
            <person name="Pearson G.A."/>
            <person name="Procaccini G."/>
            <person name="Duarte C.M."/>
            <person name="Schmutz J."/>
            <person name="Reusch T.B.H."/>
            <person name="Van de Peer Y."/>
        </authorList>
    </citation>
    <scope>NUCLEOTIDE SEQUENCE [LARGE SCALE GENOMIC DNA]</scope>
    <source>
        <strain evidence="10">cv. Finnish</strain>
    </source>
</reference>